<dbReference type="InterPro" id="IPR051086">
    <property type="entry name" value="RNase_D-like"/>
</dbReference>
<keyword evidence="3" id="KW-1185">Reference proteome</keyword>
<name>A0A6C7EAW0_ILUCY</name>
<accession>A0A6C7EAW0</accession>
<sequence>MGEQAPHEIDYRWIDDQDEFEAIIDELVEVPRYALDTEFHRERTYYPKLALVQVAWQRADGSGQESVLIDPLAVDVAGFARLFSTEALCVIHAAQQDLDVLTHAVGSVPARMFDTQLAGGFVGYGTPSLVSLLQGEIGITPAKGDRLTDWLRRPLTEAQKQYAAADVEYLLEVHDLLLAKLEERGRVTWAEAACEELRTKPVSGAAPEDAWLKLKDSRSMRPKGRAVAQAVAAWRERRAMRTDIPVRQVLPDLAILGISQRAPSSLKELKQARGVDDRHTRGGIADEILEAVKAGREAEPPEAPRSSDDLDRNLRPAITLISAWVGQLARDEKIDNVLLATRADIVALLRDDDDARLASGWRAEMLGDGIKQLVSGKAGLTFDPEGRLKLMPV</sequence>
<organism evidence="2 3">
    <name type="scientific">Ilumatobacter coccineus (strain NBRC 103263 / KCTC 29153 / YM16-304)</name>
    <dbReference type="NCBI Taxonomy" id="1313172"/>
    <lineage>
        <taxon>Bacteria</taxon>
        <taxon>Bacillati</taxon>
        <taxon>Actinomycetota</taxon>
        <taxon>Acidimicrobiia</taxon>
        <taxon>Acidimicrobiales</taxon>
        <taxon>Ilumatobacteraceae</taxon>
        <taxon>Ilumatobacter</taxon>
    </lineage>
</organism>
<dbReference type="GO" id="GO:0000166">
    <property type="term" value="F:nucleotide binding"/>
    <property type="evidence" value="ECO:0007669"/>
    <property type="project" value="InterPro"/>
</dbReference>
<dbReference type="EMBL" id="AP012057">
    <property type="protein sequence ID" value="BAN02339.1"/>
    <property type="molecule type" value="Genomic_DNA"/>
</dbReference>
<dbReference type="SUPFAM" id="SSF53098">
    <property type="entry name" value="Ribonuclease H-like"/>
    <property type="match status" value="1"/>
</dbReference>
<reference evidence="2 3" key="1">
    <citation type="journal article" date="2013" name="Int. J. Syst. Evol. Microbiol.">
        <title>Ilumatobacter nonamiense sp. nov. and Ilumatobacter coccineum sp. nov., isolated from seashore sand.</title>
        <authorList>
            <person name="Matsumoto A."/>
            <person name="Kasai H."/>
            <person name="Matsuo Y."/>
            <person name="Shizuri Y."/>
            <person name="Ichikawa N."/>
            <person name="Fujita N."/>
            <person name="Omura S."/>
            <person name="Takahashi Y."/>
        </authorList>
    </citation>
    <scope>NUCLEOTIDE SEQUENCE [LARGE SCALE GENOMIC DNA]</scope>
    <source>
        <strain evidence="3">NBRC 103263 / KCTC 29153 / YM16-304</strain>
    </source>
</reference>
<dbReference type="SUPFAM" id="SSF47819">
    <property type="entry name" value="HRDC-like"/>
    <property type="match status" value="2"/>
</dbReference>
<gene>
    <name evidence="2" type="primary">rnd</name>
    <name evidence="2" type="ORF">YM304_20250</name>
</gene>
<proteinExistence type="predicted"/>
<dbReference type="InterPro" id="IPR010997">
    <property type="entry name" value="HRDC-like_sf"/>
</dbReference>
<keyword evidence="2" id="KW-0378">Hydrolase</keyword>
<dbReference type="Gene3D" id="3.30.420.10">
    <property type="entry name" value="Ribonuclease H-like superfamily/Ribonuclease H"/>
    <property type="match status" value="1"/>
</dbReference>
<dbReference type="EC" id="3.1.13.5" evidence="2"/>
<dbReference type="PROSITE" id="PS50967">
    <property type="entry name" value="HRDC"/>
    <property type="match status" value="1"/>
</dbReference>
<dbReference type="PANTHER" id="PTHR47649:SF1">
    <property type="entry name" value="RIBONUCLEASE D"/>
    <property type="match status" value="1"/>
</dbReference>
<feature type="domain" description="HRDC" evidence="1">
    <location>
        <begin position="221"/>
        <end position="302"/>
    </location>
</feature>
<dbReference type="GO" id="GO:0006139">
    <property type="term" value="P:nucleobase-containing compound metabolic process"/>
    <property type="evidence" value="ECO:0007669"/>
    <property type="project" value="InterPro"/>
</dbReference>
<dbReference type="InterPro" id="IPR002562">
    <property type="entry name" value="3'-5'_exonuclease_dom"/>
</dbReference>
<dbReference type="Gene3D" id="1.10.150.80">
    <property type="entry name" value="HRDC domain"/>
    <property type="match status" value="1"/>
</dbReference>
<dbReference type="Pfam" id="PF01612">
    <property type="entry name" value="DNA_pol_A_exo1"/>
    <property type="match status" value="1"/>
</dbReference>
<dbReference type="PANTHER" id="PTHR47649">
    <property type="entry name" value="RIBONUCLEASE D"/>
    <property type="match status" value="1"/>
</dbReference>
<protein>
    <submittedName>
        <fullName evidence="2">Putative ribonuclease D</fullName>
        <ecNumber evidence="2">3.1.13.5</ecNumber>
    </submittedName>
</protein>
<evidence type="ECO:0000313" key="3">
    <source>
        <dbReference type="Proteomes" id="UP000011863"/>
    </source>
</evidence>
<dbReference type="InterPro" id="IPR036397">
    <property type="entry name" value="RNaseH_sf"/>
</dbReference>
<dbReference type="KEGG" id="aym:YM304_20250"/>
<dbReference type="GO" id="GO:0003676">
    <property type="term" value="F:nucleic acid binding"/>
    <property type="evidence" value="ECO:0007669"/>
    <property type="project" value="InterPro"/>
</dbReference>
<dbReference type="InterPro" id="IPR012337">
    <property type="entry name" value="RNaseH-like_sf"/>
</dbReference>
<dbReference type="CDD" id="cd06142">
    <property type="entry name" value="RNaseD_exo"/>
    <property type="match status" value="1"/>
</dbReference>
<evidence type="ECO:0000313" key="2">
    <source>
        <dbReference type="EMBL" id="BAN02339.1"/>
    </source>
</evidence>
<dbReference type="GO" id="GO:0033890">
    <property type="term" value="F:ribonuclease D activity"/>
    <property type="evidence" value="ECO:0007669"/>
    <property type="project" value="UniProtKB-EC"/>
</dbReference>
<dbReference type="SMART" id="SM00474">
    <property type="entry name" value="35EXOc"/>
    <property type="match status" value="1"/>
</dbReference>
<dbReference type="OrthoDB" id="144122at2"/>
<dbReference type="Pfam" id="PF00570">
    <property type="entry name" value="HRDC"/>
    <property type="match status" value="1"/>
</dbReference>
<dbReference type="GO" id="GO:0008408">
    <property type="term" value="F:3'-5' exonuclease activity"/>
    <property type="evidence" value="ECO:0007669"/>
    <property type="project" value="InterPro"/>
</dbReference>
<dbReference type="RefSeq" id="WP_015441586.1">
    <property type="nucleotide sequence ID" value="NC_020520.1"/>
</dbReference>
<dbReference type="AlphaFoldDB" id="A0A6C7EAW0"/>
<dbReference type="Proteomes" id="UP000011863">
    <property type="component" value="Chromosome"/>
</dbReference>
<dbReference type="InterPro" id="IPR044876">
    <property type="entry name" value="HRDC_dom_sf"/>
</dbReference>
<evidence type="ECO:0000259" key="1">
    <source>
        <dbReference type="PROSITE" id="PS50967"/>
    </source>
</evidence>
<dbReference type="InterPro" id="IPR002121">
    <property type="entry name" value="HRDC_dom"/>
</dbReference>